<keyword evidence="2" id="KW-1185">Reference proteome</keyword>
<dbReference type="OrthoDB" id="1027790at2"/>
<evidence type="ECO:0000313" key="2">
    <source>
        <dbReference type="Proteomes" id="UP000007486"/>
    </source>
</evidence>
<evidence type="ECO:0000313" key="1">
    <source>
        <dbReference type="EMBL" id="ADY35721.1"/>
    </source>
</evidence>
<name>F0R5L4_PHOSB</name>
<dbReference type="AlphaFoldDB" id="F0R5L4"/>
<dbReference type="HOGENOM" id="CLU_942197_0_0_10"/>
<proteinExistence type="predicted"/>
<dbReference type="eggNOG" id="ENOG5033PQ8">
    <property type="taxonomic scope" value="Bacteria"/>
</dbReference>
<dbReference type="Proteomes" id="UP000007486">
    <property type="component" value="Chromosome"/>
</dbReference>
<dbReference type="STRING" id="667015.Bacsa_1134"/>
<accession>F0R5L4</accession>
<gene>
    <name evidence="1" type="ordered locus">Bacsa_1134</name>
</gene>
<organism evidence="1 2">
    <name type="scientific">Phocaeicola salanitronis (strain DSM 18170 / JCM 13657 / CCUG 60908 / BL78)</name>
    <name type="common">Bacteroides salanitronis</name>
    <dbReference type="NCBI Taxonomy" id="667015"/>
    <lineage>
        <taxon>Bacteria</taxon>
        <taxon>Pseudomonadati</taxon>
        <taxon>Bacteroidota</taxon>
        <taxon>Bacteroidia</taxon>
        <taxon>Bacteroidales</taxon>
        <taxon>Bacteroidaceae</taxon>
        <taxon>Phocaeicola</taxon>
    </lineage>
</organism>
<protein>
    <submittedName>
        <fullName evidence="1">Uncharacterized protein</fullName>
    </submittedName>
</protein>
<dbReference type="EMBL" id="CP002530">
    <property type="protein sequence ID" value="ADY35721.1"/>
    <property type="molecule type" value="Genomic_DNA"/>
</dbReference>
<sequence length="297" mass="35116">MGSSKKYVADSRYFRGDVLTVMSDGVHCDGSGHTLMELREKERNPYLCAFGVKELRKKGRIYMESLCTLFREISPERYEELSFYSNIRKNRNSFFEAEPYYWELHDFYFKVSGRCFTGIRPVNLPYEELQRQIGEHYRRVTCRPVIRKWNIAVSGTDGNGGRMGTAYFFVTDKGCQRFICNLTVSGEAESVQEARKDVARILRSLRRHHFTYYAGTEGIDDLDRFMDYMEKNDYTLLSAGTFFQYPINRESVTFTGKIKETGKRFLYRIYDREIFLHLLKRLRGVKRETEHTERIMT</sequence>
<dbReference type="RefSeq" id="WP_013617169.1">
    <property type="nucleotide sequence ID" value="NC_015164.1"/>
</dbReference>
<dbReference type="KEGG" id="bsa:Bacsa_1134"/>
<reference evidence="1 2" key="1">
    <citation type="journal article" date="2011" name="Stand. Genomic Sci.">
        <title>Complete genome sequence of Bacteroides salanitronis type strain (BL78).</title>
        <authorList>
            <person name="Gronow S."/>
            <person name="Held B."/>
            <person name="Lucas S."/>
            <person name="Lapidus A."/>
            <person name="Del Rio T.G."/>
            <person name="Nolan M."/>
            <person name="Tice H."/>
            <person name="Deshpande S."/>
            <person name="Cheng J.F."/>
            <person name="Pitluck S."/>
            <person name="Liolios K."/>
            <person name="Pagani I."/>
            <person name="Ivanova N."/>
            <person name="Mavromatis K."/>
            <person name="Pati A."/>
            <person name="Tapia R."/>
            <person name="Han C."/>
            <person name="Goodwin L."/>
            <person name="Chen A."/>
            <person name="Palaniappan K."/>
            <person name="Land M."/>
            <person name="Hauser L."/>
            <person name="Chang Y.J."/>
            <person name="Jeffries C.D."/>
            <person name="Brambilla E.M."/>
            <person name="Rohde M."/>
            <person name="Goker M."/>
            <person name="Detter J.C."/>
            <person name="Woyke T."/>
            <person name="Bristow J."/>
            <person name="Markowitz V."/>
            <person name="Hugenholtz P."/>
            <person name="Kyrpides N.C."/>
            <person name="Klenk H.P."/>
            <person name="Eisen J.A."/>
        </authorList>
    </citation>
    <scope>NUCLEOTIDE SEQUENCE [LARGE SCALE GENOMIC DNA]</scope>
    <source>
        <strain evidence="1 2">DSM 18170</strain>
    </source>
</reference>